<comment type="similarity">
    <text evidence="1">Belongs to the thioesterase PaaI family.</text>
</comment>
<dbReference type="PANTHER" id="PTHR21660:SF1">
    <property type="entry name" value="ACYL-COENZYME A THIOESTERASE 13"/>
    <property type="match status" value="1"/>
</dbReference>
<accession>A0A6S6LZW3</accession>
<gene>
    <name evidence="4" type="ORF">GEOBRER4_n1915</name>
</gene>
<dbReference type="PANTHER" id="PTHR21660">
    <property type="entry name" value="THIOESTERASE SUPERFAMILY MEMBER-RELATED"/>
    <property type="match status" value="1"/>
</dbReference>
<dbReference type="InterPro" id="IPR039298">
    <property type="entry name" value="ACOT13"/>
</dbReference>
<evidence type="ECO:0000256" key="2">
    <source>
        <dbReference type="ARBA" id="ARBA00022801"/>
    </source>
</evidence>
<protein>
    <recommendedName>
        <fullName evidence="3">Thioesterase domain-containing protein</fullName>
    </recommendedName>
</protein>
<feature type="domain" description="Thioesterase" evidence="3">
    <location>
        <begin position="64"/>
        <end position="137"/>
    </location>
</feature>
<evidence type="ECO:0000313" key="4">
    <source>
        <dbReference type="EMBL" id="BCG47093.1"/>
    </source>
</evidence>
<dbReference type="EMBL" id="AP023213">
    <property type="protein sequence ID" value="BCG47093.1"/>
    <property type="molecule type" value="Genomic_DNA"/>
</dbReference>
<sequence length="175" mass="19092">MQDFPAVHLPESITDLPQVRAQWPGTCFVCSQGHPHGLRLRFHHTDVGVACACRIPAGYCGFDGMVHGGIISALMDEAAAYSLFARYGKLGVTREMQTRFLKPVPTETEIRVVGQIVSFGPTQAEVSMAIFDAAGQRLAEGRTFWAFPRLSRIAALAGVEEAVLQRFLDDCQVVG</sequence>
<dbReference type="KEGG" id="gbn:GEOBRER4_18430"/>
<dbReference type="Proteomes" id="UP000515472">
    <property type="component" value="Chromosome"/>
</dbReference>
<dbReference type="InterPro" id="IPR006683">
    <property type="entry name" value="Thioestr_dom"/>
</dbReference>
<dbReference type="AlphaFoldDB" id="A0A6S6LZW3"/>
<proteinExistence type="inferred from homology"/>
<keyword evidence="2" id="KW-0378">Hydrolase</keyword>
<dbReference type="InterPro" id="IPR003736">
    <property type="entry name" value="PAAI_dom"/>
</dbReference>
<evidence type="ECO:0000256" key="1">
    <source>
        <dbReference type="ARBA" id="ARBA00008324"/>
    </source>
</evidence>
<name>A0A6S6LZW3_9BACT</name>
<dbReference type="Pfam" id="PF03061">
    <property type="entry name" value="4HBT"/>
    <property type="match status" value="1"/>
</dbReference>
<reference evidence="4 5" key="1">
    <citation type="submission" date="2020-06" db="EMBL/GenBank/DDBJ databases">
        <title>Interaction of electrochemicaly active bacteria, Geobacter bremensis R4 on different carbon anode.</title>
        <authorList>
            <person name="Meng L."/>
            <person name="Yoshida N."/>
        </authorList>
    </citation>
    <scope>NUCLEOTIDE SEQUENCE [LARGE SCALE GENOMIC DNA]</scope>
    <source>
        <strain evidence="4 5">R4</strain>
    </source>
</reference>
<dbReference type="Gene3D" id="3.10.129.10">
    <property type="entry name" value="Hotdog Thioesterase"/>
    <property type="match status" value="1"/>
</dbReference>
<dbReference type="InterPro" id="IPR029069">
    <property type="entry name" value="HotDog_dom_sf"/>
</dbReference>
<dbReference type="RefSeq" id="WP_185245165.1">
    <property type="nucleotide sequence ID" value="NZ_AP023213.1"/>
</dbReference>
<dbReference type="SUPFAM" id="SSF54637">
    <property type="entry name" value="Thioesterase/thiol ester dehydrase-isomerase"/>
    <property type="match status" value="1"/>
</dbReference>
<dbReference type="GO" id="GO:0047617">
    <property type="term" value="F:fatty acyl-CoA hydrolase activity"/>
    <property type="evidence" value="ECO:0007669"/>
    <property type="project" value="InterPro"/>
</dbReference>
<evidence type="ECO:0000313" key="5">
    <source>
        <dbReference type="Proteomes" id="UP000515472"/>
    </source>
</evidence>
<evidence type="ECO:0000259" key="3">
    <source>
        <dbReference type="Pfam" id="PF03061"/>
    </source>
</evidence>
<dbReference type="CDD" id="cd03443">
    <property type="entry name" value="PaaI_thioesterase"/>
    <property type="match status" value="1"/>
</dbReference>
<dbReference type="NCBIfam" id="TIGR00369">
    <property type="entry name" value="unchar_dom_1"/>
    <property type="match status" value="1"/>
</dbReference>
<keyword evidence="5" id="KW-1185">Reference proteome</keyword>
<organism evidence="4 5">
    <name type="scientific">Citrifermentans bremense</name>
    <dbReference type="NCBI Taxonomy" id="60035"/>
    <lineage>
        <taxon>Bacteria</taxon>
        <taxon>Pseudomonadati</taxon>
        <taxon>Thermodesulfobacteriota</taxon>
        <taxon>Desulfuromonadia</taxon>
        <taxon>Geobacterales</taxon>
        <taxon>Geobacteraceae</taxon>
        <taxon>Citrifermentans</taxon>
    </lineage>
</organism>